<evidence type="ECO:0000256" key="2">
    <source>
        <dbReference type="ARBA" id="ARBA00022980"/>
    </source>
</evidence>
<dbReference type="PRINTS" id="PR00061">
    <property type="entry name" value="RIBOSOMALL19"/>
</dbReference>
<sequence>MQSFCGRIRLLTNTLIKSSPNSSSRLCSSLFETKSYGSLRELSAPCKSTGIPSVASAYRESNPCLSLRAQLVPHLTNRGVATLDESHSSDTQDASATATEVPSRIKFKRLDKTARHIMQILDKESVEQVRTEREIPEIKPGYIIQLRLEVPENKRRVSTVKGIVIARRNAGLNTTIRLRRLVAGVGVESLLPLYSPNVKEIKVLDKKKVRRAKLYYLRDKMNALRK</sequence>
<dbReference type="Pfam" id="PF01245">
    <property type="entry name" value="Ribosomal_L19"/>
    <property type="match status" value="1"/>
</dbReference>
<name>A0A2U1P8K2_ARTAN</name>
<dbReference type="InterPro" id="IPR008991">
    <property type="entry name" value="Translation_prot_SH3-like_sf"/>
</dbReference>
<accession>A0A2U1P8K2</accession>
<dbReference type="EMBL" id="PKPP01001513">
    <property type="protein sequence ID" value="PWA82079.1"/>
    <property type="molecule type" value="Genomic_DNA"/>
</dbReference>
<evidence type="ECO:0000313" key="4">
    <source>
        <dbReference type="EMBL" id="PWA82079.1"/>
    </source>
</evidence>
<evidence type="ECO:0000256" key="3">
    <source>
        <dbReference type="ARBA" id="ARBA00023274"/>
    </source>
</evidence>
<dbReference type="GO" id="GO:0005840">
    <property type="term" value="C:ribosome"/>
    <property type="evidence" value="ECO:0007669"/>
    <property type="project" value="UniProtKB-KW"/>
</dbReference>
<dbReference type="GO" id="GO:0006412">
    <property type="term" value="P:translation"/>
    <property type="evidence" value="ECO:0007669"/>
    <property type="project" value="InterPro"/>
</dbReference>
<dbReference type="InterPro" id="IPR001857">
    <property type="entry name" value="Ribosomal_bL19"/>
</dbReference>
<dbReference type="AlphaFoldDB" id="A0A2U1P8K2"/>
<dbReference type="GO" id="GO:1990904">
    <property type="term" value="C:ribonucleoprotein complex"/>
    <property type="evidence" value="ECO:0007669"/>
    <property type="project" value="UniProtKB-KW"/>
</dbReference>
<keyword evidence="3" id="KW-0687">Ribonucleoprotein</keyword>
<dbReference type="InterPro" id="IPR038657">
    <property type="entry name" value="Ribosomal_bL19_sf"/>
</dbReference>
<dbReference type="Proteomes" id="UP000245207">
    <property type="component" value="Unassembled WGS sequence"/>
</dbReference>
<organism evidence="4 5">
    <name type="scientific">Artemisia annua</name>
    <name type="common">Sweet wormwood</name>
    <dbReference type="NCBI Taxonomy" id="35608"/>
    <lineage>
        <taxon>Eukaryota</taxon>
        <taxon>Viridiplantae</taxon>
        <taxon>Streptophyta</taxon>
        <taxon>Embryophyta</taxon>
        <taxon>Tracheophyta</taxon>
        <taxon>Spermatophyta</taxon>
        <taxon>Magnoliopsida</taxon>
        <taxon>eudicotyledons</taxon>
        <taxon>Gunneridae</taxon>
        <taxon>Pentapetalae</taxon>
        <taxon>asterids</taxon>
        <taxon>campanulids</taxon>
        <taxon>Asterales</taxon>
        <taxon>Asteraceae</taxon>
        <taxon>Asteroideae</taxon>
        <taxon>Anthemideae</taxon>
        <taxon>Artemisiinae</taxon>
        <taxon>Artemisia</taxon>
    </lineage>
</organism>
<proteinExistence type="inferred from homology"/>
<keyword evidence="2 4" id="KW-0689">Ribosomal protein</keyword>
<comment type="similarity">
    <text evidence="1">Belongs to the bacterial ribosomal protein bL19 family.</text>
</comment>
<gene>
    <name evidence="4" type="ORF">CTI12_AA155020</name>
</gene>
<dbReference type="STRING" id="35608.A0A2U1P8K2"/>
<dbReference type="OrthoDB" id="432645at2759"/>
<keyword evidence="5" id="KW-1185">Reference proteome</keyword>
<reference evidence="4 5" key="1">
    <citation type="journal article" date="2018" name="Mol. Plant">
        <title>The genome of Artemisia annua provides insight into the evolution of Asteraceae family and artemisinin biosynthesis.</title>
        <authorList>
            <person name="Shen Q."/>
            <person name="Zhang L."/>
            <person name="Liao Z."/>
            <person name="Wang S."/>
            <person name="Yan T."/>
            <person name="Shi P."/>
            <person name="Liu M."/>
            <person name="Fu X."/>
            <person name="Pan Q."/>
            <person name="Wang Y."/>
            <person name="Lv Z."/>
            <person name="Lu X."/>
            <person name="Zhang F."/>
            <person name="Jiang W."/>
            <person name="Ma Y."/>
            <person name="Chen M."/>
            <person name="Hao X."/>
            <person name="Li L."/>
            <person name="Tang Y."/>
            <person name="Lv G."/>
            <person name="Zhou Y."/>
            <person name="Sun X."/>
            <person name="Brodelius P.E."/>
            <person name="Rose J.K.C."/>
            <person name="Tang K."/>
        </authorList>
    </citation>
    <scope>NUCLEOTIDE SEQUENCE [LARGE SCALE GENOMIC DNA]</scope>
    <source>
        <strain evidence="5">cv. Huhao1</strain>
        <tissue evidence="4">Leaf</tissue>
    </source>
</reference>
<comment type="caution">
    <text evidence="4">The sequence shown here is derived from an EMBL/GenBank/DDBJ whole genome shotgun (WGS) entry which is preliminary data.</text>
</comment>
<dbReference type="PANTHER" id="PTHR15680:SF9">
    <property type="entry name" value="LARGE RIBOSOMAL SUBUNIT PROTEIN BL19M"/>
    <property type="match status" value="1"/>
</dbReference>
<dbReference type="Gene3D" id="2.30.30.790">
    <property type="match status" value="1"/>
</dbReference>
<evidence type="ECO:0000313" key="5">
    <source>
        <dbReference type="Proteomes" id="UP000245207"/>
    </source>
</evidence>
<dbReference type="SUPFAM" id="SSF50104">
    <property type="entry name" value="Translation proteins SH3-like domain"/>
    <property type="match status" value="1"/>
</dbReference>
<protein>
    <submittedName>
        <fullName evidence="4">Ribosomal protein L19</fullName>
    </submittedName>
</protein>
<evidence type="ECO:0000256" key="1">
    <source>
        <dbReference type="ARBA" id="ARBA00005781"/>
    </source>
</evidence>
<dbReference type="FunFam" id="2.30.30.790:FF:000003">
    <property type="entry name" value="50S ribosomal protein L19, chloroplastic"/>
    <property type="match status" value="1"/>
</dbReference>
<dbReference type="GO" id="GO:0003735">
    <property type="term" value="F:structural constituent of ribosome"/>
    <property type="evidence" value="ECO:0007669"/>
    <property type="project" value="InterPro"/>
</dbReference>
<dbReference type="PANTHER" id="PTHR15680">
    <property type="entry name" value="RIBOSOMAL PROTEIN L19"/>
    <property type="match status" value="1"/>
</dbReference>